<sequence>MQLYNLRVHLAKVHADHLDERHENRTSSSPDPVSSDDRHQECYASKDTHDQESQALSHDDCSQVMVLKKIDRVKSQSRVCLPSIRKVFPTINFDSPSNWSNSIPHINDNSFANRDLEHVGGNTNTA</sequence>
<evidence type="ECO:0000313" key="2">
    <source>
        <dbReference type="EMBL" id="KAL0056830.1"/>
    </source>
</evidence>
<dbReference type="EMBL" id="JBBXMP010000903">
    <property type="protein sequence ID" value="KAL0056830.1"/>
    <property type="molecule type" value="Genomic_DNA"/>
</dbReference>
<organism evidence="2 3">
    <name type="scientific">Marasmius tenuissimus</name>
    <dbReference type="NCBI Taxonomy" id="585030"/>
    <lineage>
        <taxon>Eukaryota</taxon>
        <taxon>Fungi</taxon>
        <taxon>Dikarya</taxon>
        <taxon>Basidiomycota</taxon>
        <taxon>Agaricomycotina</taxon>
        <taxon>Agaricomycetes</taxon>
        <taxon>Agaricomycetidae</taxon>
        <taxon>Agaricales</taxon>
        <taxon>Marasmiineae</taxon>
        <taxon>Marasmiaceae</taxon>
        <taxon>Marasmius</taxon>
    </lineage>
</organism>
<gene>
    <name evidence="2" type="ORF">AAF712_016559</name>
</gene>
<feature type="region of interest" description="Disordered" evidence="1">
    <location>
        <begin position="17"/>
        <end position="59"/>
    </location>
</feature>
<name>A0ABR2Z683_9AGAR</name>
<feature type="compositionally biased region" description="Basic and acidic residues" evidence="1">
    <location>
        <begin position="35"/>
        <end position="59"/>
    </location>
</feature>
<comment type="caution">
    <text evidence="2">The sequence shown here is derived from an EMBL/GenBank/DDBJ whole genome shotgun (WGS) entry which is preliminary data.</text>
</comment>
<reference evidence="2 3" key="1">
    <citation type="submission" date="2024-05" db="EMBL/GenBank/DDBJ databases">
        <title>A draft genome resource for the thread blight pathogen Marasmius tenuissimus strain MS-2.</title>
        <authorList>
            <person name="Yulfo-Soto G.E."/>
            <person name="Baruah I.K."/>
            <person name="Amoako-Attah I."/>
            <person name="Bukari Y."/>
            <person name="Meinhardt L.W."/>
            <person name="Bailey B.A."/>
            <person name="Cohen S.P."/>
        </authorList>
    </citation>
    <scope>NUCLEOTIDE SEQUENCE [LARGE SCALE GENOMIC DNA]</scope>
    <source>
        <strain evidence="2 3">MS-2</strain>
    </source>
</reference>
<protein>
    <submittedName>
        <fullName evidence="2">Uncharacterized protein</fullName>
    </submittedName>
</protein>
<evidence type="ECO:0000313" key="3">
    <source>
        <dbReference type="Proteomes" id="UP001437256"/>
    </source>
</evidence>
<dbReference type="Proteomes" id="UP001437256">
    <property type="component" value="Unassembled WGS sequence"/>
</dbReference>
<proteinExistence type="predicted"/>
<evidence type="ECO:0000256" key="1">
    <source>
        <dbReference type="SAM" id="MobiDB-lite"/>
    </source>
</evidence>
<keyword evidence="3" id="KW-1185">Reference proteome</keyword>
<accession>A0ABR2Z683</accession>